<evidence type="ECO:0000313" key="2">
    <source>
        <dbReference type="EMBL" id="OBS69189.1"/>
    </source>
</evidence>
<gene>
    <name evidence="2" type="ORF">A6R68_02298</name>
</gene>
<sequence>MKLEEVDNELTTSFQQPGEAVSDILTPAAPRSPHSHFSLFLSCSSGDEDVKDSQHTGPLVLHEEVTQDSGCNGGVACCPSAHDPPGQEEEPGILDKPAQDHDSGQTADSTGVRKWEEWSNVLVAMRKVVAKKD</sequence>
<organism evidence="2 3">
    <name type="scientific">Neotoma lepida</name>
    <name type="common">Desert woodrat</name>
    <dbReference type="NCBI Taxonomy" id="56216"/>
    <lineage>
        <taxon>Eukaryota</taxon>
        <taxon>Metazoa</taxon>
        <taxon>Chordata</taxon>
        <taxon>Craniata</taxon>
        <taxon>Vertebrata</taxon>
        <taxon>Euteleostomi</taxon>
        <taxon>Mammalia</taxon>
        <taxon>Eutheria</taxon>
        <taxon>Euarchontoglires</taxon>
        <taxon>Glires</taxon>
        <taxon>Rodentia</taxon>
        <taxon>Myomorpha</taxon>
        <taxon>Muroidea</taxon>
        <taxon>Cricetidae</taxon>
        <taxon>Neotominae</taxon>
        <taxon>Neotoma</taxon>
    </lineage>
</organism>
<reference evidence="2 3" key="1">
    <citation type="submission" date="2016-06" db="EMBL/GenBank/DDBJ databases">
        <title>The Draft Genome Sequence and Annotation of the Desert Woodrat Neotoma lepida.</title>
        <authorList>
            <person name="Campbell M."/>
            <person name="Oakeson K.F."/>
            <person name="Yandell M."/>
            <person name="Halpert J.R."/>
            <person name="Dearing D."/>
        </authorList>
    </citation>
    <scope>NUCLEOTIDE SEQUENCE [LARGE SCALE GENOMIC DNA]</scope>
    <source>
        <strain evidence="2">417</strain>
        <tissue evidence="2">Liver</tissue>
    </source>
</reference>
<name>A0A1A6GTD4_NEOLE</name>
<protein>
    <submittedName>
        <fullName evidence="2">Uncharacterized protein</fullName>
    </submittedName>
</protein>
<evidence type="ECO:0000313" key="3">
    <source>
        <dbReference type="Proteomes" id="UP000092124"/>
    </source>
</evidence>
<feature type="region of interest" description="Disordered" evidence="1">
    <location>
        <begin position="79"/>
        <end position="112"/>
    </location>
</feature>
<proteinExistence type="predicted"/>
<dbReference type="Proteomes" id="UP000092124">
    <property type="component" value="Unassembled WGS sequence"/>
</dbReference>
<dbReference type="EMBL" id="LZPO01074523">
    <property type="protein sequence ID" value="OBS69189.1"/>
    <property type="molecule type" value="Genomic_DNA"/>
</dbReference>
<evidence type="ECO:0000256" key="1">
    <source>
        <dbReference type="SAM" id="MobiDB-lite"/>
    </source>
</evidence>
<accession>A0A1A6GTD4</accession>
<dbReference type="AlphaFoldDB" id="A0A1A6GTD4"/>
<comment type="caution">
    <text evidence="2">The sequence shown here is derived from an EMBL/GenBank/DDBJ whole genome shotgun (WGS) entry which is preliminary data.</text>
</comment>
<keyword evidence="3" id="KW-1185">Reference proteome</keyword>